<accession>A0A8X6F335</accession>
<dbReference type="InterPro" id="IPR008042">
    <property type="entry name" value="Retrotrans_Pao"/>
</dbReference>
<name>A0A8X6F335_TRICU</name>
<proteinExistence type="predicted"/>
<organism evidence="1 2">
    <name type="scientific">Trichonephila clavata</name>
    <name type="common">Joro spider</name>
    <name type="synonym">Nephila clavata</name>
    <dbReference type="NCBI Taxonomy" id="2740835"/>
    <lineage>
        <taxon>Eukaryota</taxon>
        <taxon>Metazoa</taxon>
        <taxon>Ecdysozoa</taxon>
        <taxon>Arthropoda</taxon>
        <taxon>Chelicerata</taxon>
        <taxon>Arachnida</taxon>
        <taxon>Araneae</taxon>
        <taxon>Araneomorphae</taxon>
        <taxon>Entelegynae</taxon>
        <taxon>Araneoidea</taxon>
        <taxon>Nephilidae</taxon>
        <taxon>Trichonephila</taxon>
    </lineage>
</organism>
<evidence type="ECO:0000313" key="2">
    <source>
        <dbReference type="Proteomes" id="UP000887116"/>
    </source>
</evidence>
<keyword evidence="2" id="KW-1185">Reference proteome</keyword>
<dbReference type="AlphaFoldDB" id="A0A8X6F335"/>
<comment type="caution">
    <text evidence="1">The sequence shown here is derived from an EMBL/GenBank/DDBJ whole genome shotgun (WGS) entry which is preliminary data.</text>
</comment>
<gene>
    <name evidence="1" type="ORF">TNCT_81491</name>
</gene>
<dbReference type="Pfam" id="PF05380">
    <property type="entry name" value="Peptidase_A17"/>
    <property type="match status" value="1"/>
</dbReference>
<sequence length="85" mass="10004">MGLLGPVIVTAKLFMKTLWLVKRYWDQPLLENEIRNRKKFVFSLKALVQGIKVQRFVLNENYKSLELHGFSDASEKLWCSYLSLL</sequence>
<protein>
    <submittedName>
        <fullName evidence="1">Uncharacterized protein</fullName>
    </submittedName>
</protein>
<evidence type="ECO:0000313" key="1">
    <source>
        <dbReference type="EMBL" id="GFQ69668.1"/>
    </source>
</evidence>
<dbReference type="Proteomes" id="UP000887116">
    <property type="component" value="Unassembled WGS sequence"/>
</dbReference>
<dbReference type="EMBL" id="BMAO01010818">
    <property type="protein sequence ID" value="GFQ69668.1"/>
    <property type="molecule type" value="Genomic_DNA"/>
</dbReference>
<reference evidence="1" key="1">
    <citation type="submission" date="2020-07" db="EMBL/GenBank/DDBJ databases">
        <title>Multicomponent nature underlies the extraordinary mechanical properties of spider dragline silk.</title>
        <authorList>
            <person name="Kono N."/>
            <person name="Nakamura H."/>
            <person name="Mori M."/>
            <person name="Yoshida Y."/>
            <person name="Ohtoshi R."/>
            <person name="Malay A.D."/>
            <person name="Moran D.A.P."/>
            <person name="Tomita M."/>
            <person name="Numata K."/>
            <person name="Arakawa K."/>
        </authorList>
    </citation>
    <scope>NUCLEOTIDE SEQUENCE</scope>
</reference>